<dbReference type="OrthoDB" id="9779233at2"/>
<keyword evidence="4" id="KW-1185">Reference proteome</keyword>
<organism evidence="2 4">
    <name type="scientific">Parerythrobacter jejuensis</name>
    <dbReference type="NCBI Taxonomy" id="795812"/>
    <lineage>
        <taxon>Bacteria</taxon>
        <taxon>Pseudomonadati</taxon>
        <taxon>Pseudomonadota</taxon>
        <taxon>Alphaproteobacteria</taxon>
        <taxon>Sphingomonadales</taxon>
        <taxon>Erythrobacteraceae</taxon>
        <taxon>Parerythrobacter</taxon>
    </lineage>
</organism>
<proteinExistence type="predicted"/>
<feature type="transmembrane region" description="Helical" evidence="1">
    <location>
        <begin position="245"/>
        <end position="261"/>
    </location>
</feature>
<protein>
    <submittedName>
        <fullName evidence="2">DUF1295 domain-containing protein</fullName>
    </submittedName>
</protein>
<dbReference type="EMBL" id="WTYE01000001">
    <property type="protein sequence ID" value="MXP34040.1"/>
    <property type="molecule type" value="Genomic_DNA"/>
</dbReference>
<evidence type="ECO:0000313" key="3">
    <source>
        <dbReference type="EMBL" id="MXP34040.1"/>
    </source>
</evidence>
<keyword evidence="1" id="KW-0472">Membrane</keyword>
<dbReference type="Gene3D" id="1.20.120.1630">
    <property type="match status" value="1"/>
</dbReference>
<dbReference type="InterPro" id="IPR010721">
    <property type="entry name" value="UstE-like"/>
</dbReference>
<dbReference type="Pfam" id="PF06966">
    <property type="entry name" value="DUF1295"/>
    <property type="match status" value="1"/>
</dbReference>
<keyword evidence="1" id="KW-1133">Transmembrane helix</keyword>
<evidence type="ECO:0000313" key="4">
    <source>
        <dbReference type="Proteomes" id="UP000446786"/>
    </source>
</evidence>
<comment type="caution">
    <text evidence="2">The sequence shown here is derived from an EMBL/GenBank/DDBJ whole genome shotgun (WGS) entry which is preliminary data.</text>
</comment>
<feature type="transmembrane region" description="Helical" evidence="1">
    <location>
        <begin position="163"/>
        <end position="184"/>
    </location>
</feature>
<dbReference type="RefSeq" id="WP_160778741.1">
    <property type="nucleotide sequence ID" value="NZ_BAAAZF010000001.1"/>
</dbReference>
<name>A0A845ALY9_9SPHN</name>
<dbReference type="GO" id="GO:0016020">
    <property type="term" value="C:membrane"/>
    <property type="evidence" value="ECO:0007669"/>
    <property type="project" value="TreeGrafter"/>
</dbReference>
<evidence type="ECO:0000256" key="1">
    <source>
        <dbReference type="SAM" id="Phobius"/>
    </source>
</evidence>
<evidence type="ECO:0000313" key="2">
    <source>
        <dbReference type="EMBL" id="MXP31280.1"/>
    </source>
</evidence>
<feature type="transmembrane region" description="Helical" evidence="1">
    <location>
        <begin position="132"/>
        <end position="157"/>
    </location>
</feature>
<feature type="transmembrane region" description="Helical" evidence="1">
    <location>
        <begin position="65"/>
        <end position="86"/>
    </location>
</feature>
<sequence>MAAKSIKSLGVVAVSAAAGLAFGWFAGADSVTVGTVTAFFICTLVAFAVNWVAFIPAAIAKTEKYYDLTGSITYVSMIAAALYMAGALDLRAIVVAAMVLIWTSRLGYFLFKRINRDGHDSRFDKIKIYPARFLVAWTMQALWGIFTAAAAIAIITTRDPEPIGAFFWIGAVLWSFGFAIEIVADHQKSVFKQDSKNDGEFIRTGLWAWSQHPNYFGEILLWTGITIMALPLLSGWSWLVLISPVFVYILLTAISGIPMLDEKAEKRWGEREDFRRYRANTPKLILLPPSK</sequence>
<dbReference type="PANTHER" id="PTHR32251:SF17">
    <property type="entry name" value="STEROID 5-ALPHA REDUCTASE C-TERMINAL DOMAIN-CONTAINING PROTEIN"/>
    <property type="match status" value="1"/>
</dbReference>
<accession>A0A845ALY9</accession>
<gene>
    <name evidence="2" type="ORF">GRI94_05505</name>
    <name evidence="3" type="ORF">GRI94_19595</name>
</gene>
<dbReference type="EMBL" id="WTYE01000001">
    <property type="protein sequence ID" value="MXP31280.1"/>
    <property type="molecule type" value="Genomic_DNA"/>
</dbReference>
<dbReference type="Proteomes" id="UP000446786">
    <property type="component" value="Unassembled WGS sequence"/>
</dbReference>
<reference evidence="2 4" key="1">
    <citation type="submission" date="2019-12" db="EMBL/GenBank/DDBJ databases">
        <title>Genomic-based taxomic classification of the family Erythrobacteraceae.</title>
        <authorList>
            <person name="Xu L."/>
        </authorList>
    </citation>
    <scope>NUCLEOTIDE SEQUENCE [LARGE SCALE GENOMIC DNA]</scope>
    <source>
        <strain evidence="2 4">JCM 16677</strain>
    </source>
</reference>
<dbReference type="PROSITE" id="PS50244">
    <property type="entry name" value="S5A_REDUCTASE"/>
    <property type="match status" value="1"/>
</dbReference>
<dbReference type="AlphaFoldDB" id="A0A845ALY9"/>
<feature type="transmembrane region" description="Helical" evidence="1">
    <location>
        <begin position="219"/>
        <end position="239"/>
    </location>
</feature>
<feature type="transmembrane region" description="Helical" evidence="1">
    <location>
        <begin position="38"/>
        <end position="58"/>
    </location>
</feature>
<keyword evidence="1" id="KW-0812">Transmembrane</keyword>
<feature type="transmembrane region" description="Helical" evidence="1">
    <location>
        <begin position="92"/>
        <end position="111"/>
    </location>
</feature>
<dbReference type="PANTHER" id="PTHR32251">
    <property type="entry name" value="3-OXO-5-ALPHA-STEROID 4-DEHYDROGENASE"/>
    <property type="match status" value="1"/>
</dbReference>